<keyword evidence="3" id="KW-1185">Reference proteome</keyword>
<name>A0A8J3N686_9CHLR</name>
<sequence>MAKRSTSQQVPKEMQKRFEEITLLTDTFSQTYLNDEYLQLCRELAATLCRKRPSPLARGKAPTWACGMIHALGMVNFLFDSSQTPHIAASQIWEYFDLSSSTMQAKSKQIRDLLGMYPMDPDWSIPSMVDKNPLIWMLEVNGLIIDVRQAPREIQEAAFHKGLIPSIPDA</sequence>
<dbReference type="EMBL" id="BNJK01000002">
    <property type="protein sequence ID" value="GHP00088.1"/>
    <property type="molecule type" value="Genomic_DNA"/>
</dbReference>
<dbReference type="InterPro" id="IPR045651">
    <property type="entry name" value="DUF6398"/>
</dbReference>
<proteinExistence type="predicted"/>
<dbReference type="RefSeq" id="WP_220210678.1">
    <property type="nucleotide sequence ID" value="NZ_BNJK01000002.1"/>
</dbReference>
<gene>
    <name evidence="2" type="ORF">KSF_101350</name>
</gene>
<evidence type="ECO:0000259" key="1">
    <source>
        <dbReference type="Pfam" id="PF19935"/>
    </source>
</evidence>
<dbReference type="Proteomes" id="UP000597444">
    <property type="component" value="Unassembled WGS sequence"/>
</dbReference>
<dbReference type="Pfam" id="PF19935">
    <property type="entry name" value="DUF6398"/>
    <property type="match status" value="1"/>
</dbReference>
<organism evidence="2 3">
    <name type="scientific">Reticulibacter mediterranei</name>
    <dbReference type="NCBI Taxonomy" id="2778369"/>
    <lineage>
        <taxon>Bacteria</taxon>
        <taxon>Bacillati</taxon>
        <taxon>Chloroflexota</taxon>
        <taxon>Ktedonobacteria</taxon>
        <taxon>Ktedonobacterales</taxon>
        <taxon>Reticulibacteraceae</taxon>
        <taxon>Reticulibacter</taxon>
    </lineage>
</organism>
<comment type="caution">
    <text evidence="2">The sequence shown here is derived from an EMBL/GenBank/DDBJ whole genome shotgun (WGS) entry which is preliminary data.</text>
</comment>
<reference evidence="2" key="1">
    <citation type="submission" date="2020-10" db="EMBL/GenBank/DDBJ databases">
        <title>Taxonomic study of unclassified bacteria belonging to the class Ktedonobacteria.</title>
        <authorList>
            <person name="Yabe S."/>
            <person name="Wang C.M."/>
            <person name="Zheng Y."/>
            <person name="Sakai Y."/>
            <person name="Cavaletti L."/>
            <person name="Monciardini P."/>
            <person name="Donadio S."/>
        </authorList>
    </citation>
    <scope>NUCLEOTIDE SEQUENCE</scope>
    <source>
        <strain evidence="2">ID150040</strain>
    </source>
</reference>
<protein>
    <recommendedName>
        <fullName evidence="1">DUF6398 domain-containing protein</fullName>
    </recommendedName>
</protein>
<evidence type="ECO:0000313" key="3">
    <source>
        <dbReference type="Proteomes" id="UP000597444"/>
    </source>
</evidence>
<feature type="domain" description="DUF6398" evidence="1">
    <location>
        <begin position="20"/>
        <end position="125"/>
    </location>
</feature>
<accession>A0A8J3N686</accession>
<evidence type="ECO:0000313" key="2">
    <source>
        <dbReference type="EMBL" id="GHP00088.1"/>
    </source>
</evidence>
<dbReference type="AlphaFoldDB" id="A0A8J3N686"/>